<comment type="caution">
    <text evidence="3">The sequence shown here is derived from an EMBL/GenBank/DDBJ whole genome shotgun (WGS) entry which is preliminary data.</text>
</comment>
<protein>
    <submittedName>
        <fullName evidence="3">Uncharacterized protein</fullName>
    </submittedName>
</protein>
<feature type="region of interest" description="Disordered" evidence="2">
    <location>
        <begin position="768"/>
        <end position="800"/>
    </location>
</feature>
<comment type="similarity">
    <text evidence="1">Belongs to the MYG1 family.</text>
</comment>
<dbReference type="PANTHER" id="PTHR11215:SF1">
    <property type="entry name" value="MYG1 EXONUCLEASE"/>
    <property type="match status" value="1"/>
</dbReference>
<organism evidence="3 4">
    <name type="scientific">Tilletia indica</name>
    <dbReference type="NCBI Taxonomy" id="43049"/>
    <lineage>
        <taxon>Eukaryota</taxon>
        <taxon>Fungi</taxon>
        <taxon>Dikarya</taxon>
        <taxon>Basidiomycota</taxon>
        <taxon>Ustilaginomycotina</taxon>
        <taxon>Exobasidiomycetes</taxon>
        <taxon>Tilletiales</taxon>
        <taxon>Tilletiaceae</taxon>
        <taxon>Tilletia</taxon>
    </lineage>
</organism>
<dbReference type="EMBL" id="LWDF02000046">
    <property type="protein sequence ID" value="KAE8259115.1"/>
    <property type="molecule type" value="Genomic_DNA"/>
</dbReference>
<feature type="region of interest" description="Disordered" evidence="2">
    <location>
        <begin position="511"/>
        <end position="586"/>
    </location>
</feature>
<dbReference type="Gene3D" id="1.10.20.120">
    <property type="match status" value="1"/>
</dbReference>
<feature type="region of interest" description="Disordered" evidence="2">
    <location>
        <begin position="844"/>
        <end position="863"/>
    </location>
</feature>
<sequence length="863" mass="94213">MADSANTIVTHSGTHHADEALAVFMLRKLPQYQSMPLVRTRDPAVIDQGTIVVDVGAQYDPVRHRYDHHQRGFEETFDAQHSIKLSSAGLVWKHFGTQILAEHLKLPVSDSRVSLLHMKLYDDFVQAIDAIDNGISQYPSSAGQPLYKSKTDLSSRVGYTNPRWNETSSTEDQNARFERASAMAGTEFFDRVNYTFEAWLPAREIVLKALEARKSIPGGDSQGRVLVFDEFASWKDHIFQLESDLAIPQAERALYVVYPDESGKWRIQAVPINPDSFVSRKPLPEPWRGVRDDALTQLTGIEGCVFVHQSGFIGGNATKEGALEMARQAVATVVPPNPLTSPVFPAGARPIVLLGPSNVVAPLPNPDSSVIYSETDNPEASFQSPNSRAAPLPSDLQSAKTPSVRHRFLSLPHPSTGAPTYFVLYKREGEQSSSSSTDGLGFNLNLDPNTQMDGLLELHVIRPENVERSWFVGSTGAIHAPVPGSERAKEVQRREMEEEEKIAMADAQVKAEAEEEAEPEVLVKKEEEVEEGDVGRMDVDEGEDEEKKESQLGNGPNGSNTVDVKPSKASIQVRSQPTRRRKPEFAGQVVSDGAVHMLVPVDPVFLLIPLLSLTAPADRSDLGRFQPADDLFDDMAMSAFRRLAHKHNERVLAQVRSKMANANKNGSKSKGKQRQMTEEEMIAEEGTELLEEEGIWSDVNKFGSSRAGLDALGRICDVRSLGIDMNVYRFNRAKALSVLVDKVAKIATQSVFAGAPTTLGRTYARTLSKLGGDNDEPMAGVSAENAQEQEQGGGAGASGLSREDKVRLQVCVGAVSAWLDEDWRKMVEEESFVRFGGRVTVATPTAASAPADAAAPAAASPSA</sequence>
<name>A0A177TJN7_9BASI</name>
<dbReference type="GO" id="GO:0005737">
    <property type="term" value="C:cytoplasm"/>
    <property type="evidence" value="ECO:0007669"/>
    <property type="project" value="TreeGrafter"/>
</dbReference>
<keyword evidence="4" id="KW-1185">Reference proteome</keyword>
<evidence type="ECO:0000256" key="2">
    <source>
        <dbReference type="SAM" id="MobiDB-lite"/>
    </source>
</evidence>
<evidence type="ECO:0000313" key="3">
    <source>
        <dbReference type="EMBL" id="KAE8259115.1"/>
    </source>
</evidence>
<reference evidence="3" key="1">
    <citation type="submission" date="2016-04" db="EMBL/GenBank/DDBJ databases">
        <authorList>
            <person name="Nguyen H.D."/>
            <person name="Samba Siva P."/>
            <person name="Cullis J."/>
            <person name="Levesque C.A."/>
            <person name="Hambleton S."/>
        </authorList>
    </citation>
    <scope>NUCLEOTIDE SEQUENCE</scope>
    <source>
        <strain evidence="3">DAOMC 236416</strain>
    </source>
</reference>
<feature type="region of interest" description="Disordered" evidence="2">
    <location>
        <begin position="658"/>
        <end position="680"/>
    </location>
</feature>
<dbReference type="PANTHER" id="PTHR11215">
    <property type="entry name" value="METAL DEPENDENT HYDROLASE - RELATED"/>
    <property type="match status" value="1"/>
</dbReference>
<dbReference type="Pfam" id="PF03690">
    <property type="entry name" value="MYG1_exonuc"/>
    <property type="match status" value="1"/>
</dbReference>
<feature type="compositionally biased region" description="Basic and acidic residues" evidence="2">
    <location>
        <begin position="521"/>
        <end position="550"/>
    </location>
</feature>
<accession>A0A177TJN7</accession>
<dbReference type="AlphaFoldDB" id="A0A177TJN7"/>
<feature type="compositionally biased region" description="Polar residues" evidence="2">
    <location>
        <begin position="551"/>
        <end position="562"/>
    </location>
</feature>
<reference evidence="3" key="2">
    <citation type="journal article" date="2019" name="IMA Fungus">
        <title>Genome sequencing and comparison of five Tilletia species to identify candidate genes for the detection of regulated species infecting wheat.</title>
        <authorList>
            <person name="Nguyen H.D.T."/>
            <person name="Sultana T."/>
            <person name="Kesanakurti P."/>
            <person name="Hambleton S."/>
        </authorList>
    </citation>
    <scope>NUCLEOTIDE SEQUENCE</scope>
    <source>
        <strain evidence="3">DAOMC 236416</strain>
    </source>
</reference>
<evidence type="ECO:0000256" key="1">
    <source>
        <dbReference type="ARBA" id="ARBA00010105"/>
    </source>
</evidence>
<dbReference type="GO" id="GO:0005634">
    <property type="term" value="C:nucleus"/>
    <property type="evidence" value="ECO:0007669"/>
    <property type="project" value="TreeGrafter"/>
</dbReference>
<proteinExistence type="inferred from homology"/>
<gene>
    <name evidence="3" type="ORF">A4X13_0g1228</name>
</gene>
<dbReference type="Proteomes" id="UP000077521">
    <property type="component" value="Unassembled WGS sequence"/>
</dbReference>
<evidence type="ECO:0000313" key="4">
    <source>
        <dbReference type="Proteomes" id="UP000077521"/>
    </source>
</evidence>
<feature type="region of interest" description="Disordered" evidence="2">
    <location>
        <begin position="370"/>
        <end position="398"/>
    </location>
</feature>
<dbReference type="Gene3D" id="2.20.25.530">
    <property type="match status" value="1"/>
</dbReference>
<feature type="compositionally biased region" description="Polar residues" evidence="2">
    <location>
        <begin position="370"/>
        <end position="387"/>
    </location>
</feature>
<dbReference type="InterPro" id="IPR003226">
    <property type="entry name" value="MYG1_exonuclease"/>
</dbReference>